<organism evidence="1 2">
    <name type="scientific">Blattamonas nauphoetae</name>
    <dbReference type="NCBI Taxonomy" id="2049346"/>
    <lineage>
        <taxon>Eukaryota</taxon>
        <taxon>Metamonada</taxon>
        <taxon>Preaxostyla</taxon>
        <taxon>Oxymonadida</taxon>
        <taxon>Blattamonas</taxon>
    </lineage>
</organism>
<protein>
    <submittedName>
        <fullName evidence="1">Uncharacterized protein</fullName>
    </submittedName>
</protein>
<comment type="caution">
    <text evidence="1">The sequence shown here is derived from an EMBL/GenBank/DDBJ whole genome shotgun (WGS) entry which is preliminary data.</text>
</comment>
<reference evidence="1 2" key="1">
    <citation type="journal article" date="2022" name="bioRxiv">
        <title>Genomics of Preaxostyla Flagellates Illuminates Evolutionary Transitions and the Path Towards Mitochondrial Loss.</title>
        <authorList>
            <person name="Novak L.V.F."/>
            <person name="Treitli S.C."/>
            <person name="Pyrih J."/>
            <person name="Halakuc P."/>
            <person name="Pipaliya S.V."/>
            <person name="Vacek V."/>
            <person name="Brzon O."/>
            <person name="Soukal P."/>
            <person name="Eme L."/>
            <person name="Dacks J.B."/>
            <person name="Karnkowska A."/>
            <person name="Elias M."/>
            <person name="Hampl V."/>
        </authorList>
    </citation>
    <scope>NUCLEOTIDE SEQUENCE [LARGE SCALE GENOMIC DNA]</scope>
    <source>
        <strain evidence="1">NAU3</strain>
        <tissue evidence="1">Gut</tissue>
    </source>
</reference>
<sequence>MPIVFGGSTLKYGSLYSVVSLTSSSLHCLLAGPITFSTPAAPARIKTASCSLVGESERSCEVVLSGEALPAGTSFSISLDEIDENGDVIADTTPISLSDKFGGEIDDSALTTHTLSITLFPVPQLMKYSGRYRITSLSISSAPTAPTAVEQTATFNVPAEPARIVGIWGKLDASGNTTSITLCGRQIARGSYTVKLNSESGPSFPISFSGEMSDETNSSVASVPIFGDSPVLSFGVTYTLFSVTPTSSPSTSLLIDASPNSFVISEPTRLISVSPLLSATLETVTLTLGGRCFDVGDYSVKLQLTSPSPGTPFEVACSAVSETELEVTLPISSSDASSVEFGDVLSVLSLKNESSSAILDISTFSIPHPPRVDNASFSFCSDLNTTFSVTLCGTDLPSHERFLVVLDSNHSFEIEFSKGDFGTSVEMALGWEDTLEYNTEYGIVSITNEESGRVVFVGSSLSFRTGKRPKKIVVFFDSSSLDCSRLCGSEDSPCSSMDSAWMIASNVGALDISLRLILNATLSSPIVCLLNGIVVVEKEHRRNRH</sequence>
<gene>
    <name evidence="1" type="ORF">BLNAU_23565</name>
</gene>
<dbReference type="EMBL" id="JARBJD010000493">
    <property type="protein sequence ID" value="KAK2941530.1"/>
    <property type="molecule type" value="Genomic_DNA"/>
</dbReference>
<name>A0ABQ9WU17_9EUKA</name>
<accession>A0ABQ9WU17</accession>
<proteinExistence type="predicted"/>
<evidence type="ECO:0000313" key="1">
    <source>
        <dbReference type="EMBL" id="KAK2941530.1"/>
    </source>
</evidence>
<keyword evidence="2" id="KW-1185">Reference proteome</keyword>
<dbReference type="Proteomes" id="UP001281761">
    <property type="component" value="Unassembled WGS sequence"/>
</dbReference>
<evidence type="ECO:0000313" key="2">
    <source>
        <dbReference type="Proteomes" id="UP001281761"/>
    </source>
</evidence>